<organism evidence="1 2">
    <name type="scientific">Pedobacter paludis</name>
    <dbReference type="NCBI Taxonomy" id="2203212"/>
    <lineage>
        <taxon>Bacteria</taxon>
        <taxon>Pseudomonadati</taxon>
        <taxon>Bacteroidota</taxon>
        <taxon>Sphingobacteriia</taxon>
        <taxon>Sphingobacteriales</taxon>
        <taxon>Sphingobacteriaceae</taxon>
        <taxon>Pedobacter</taxon>
    </lineage>
</organism>
<dbReference type="Proteomes" id="UP000245391">
    <property type="component" value="Unassembled WGS sequence"/>
</dbReference>
<comment type="caution">
    <text evidence="1">The sequence shown here is derived from an EMBL/GenBank/DDBJ whole genome shotgun (WGS) entry which is preliminary data.</text>
</comment>
<accession>A0A317EX29</accession>
<dbReference type="AlphaFoldDB" id="A0A317EX29"/>
<reference evidence="2" key="1">
    <citation type="submission" date="2018-05" db="EMBL/GenBank/DDBJ databases">
        <title>Pedobacter paludis sp. nov., isolated from wetland soil.</title>
        <authorList>
            <person name="Zhang Y."/>
        </authorList>
    </citation>
    <scope>NUCLEOTIDE SEQUENCE [LARGE SCALE GENOMIC DNA]</scope>
    <source>
        <strain evidence="2">R-8</strain>
    </source>
</reference>
<evidence type="ECO:0000313" key="2">
    <source>
        <dbReference type="Proteomes" id="UP000245391"/>
    </source>
</evidence>
<dbReference type="EMBL" id="QGNY01000004">
    <property type="protein sequence ID" value="PWS31381.1"/>
    <property type="molecule type" value="Genomic_DNA"/>
</dbReference>
<protein>
    <submittedName>
        <fullName evidence="1">Uncharacterized protein</fullName>
    </submittedName>
</protein>
<gene>
    <name evidence="1" type="ORF">DF947_12315</name>
</gene>
<evidence type="ECO:0000313" key="1">
    <source>
        <dbReference type="EMBL" id="PWS31381.1"/>
    </source>
</evidence>
<sequence>MYESWENKLVCSVKPHPIKVARSAYTVQVPLLEERETGFVSLILDAFITVPKSLSSRRGTAQALI</sequence>
<name>A0A317EX29_9SPHI</name>
<proteinExistence type="predicted"/>
<keyword evidence="2" id="KW-1185">Reference proteome</keyword>